<reference evidence="2 3" key="1">
    <citation type="submission" date="2022-06" db="EMBL/GenBank/DDBJ databases">
        <title>Paraconexibacter antarcticus.</title>
        <authorList>
            <person name="Kim C.S."/>
        </authorList>
    </citation>
    <scope>NUCLEOTIDE SEQUENCE [LARGE SCALE GENOMIC DNA]</scope>
    <source>
        <strain evidence="2 3">02-257</strain>
    </source>
</reference>
<protein>
    <recommendedName>
        <fullName evidence="4">DUF4384 domain-containing protein</fullName>
    </recommendedName>
</protein>
<evidence type="ECO:0000313" key="2">
    <source>
        <dbReference type="EMBL" id="UTI66998.1"/>
    </source>
</evidence>
<accession>A0ABY5DY90</accession>
<dbReference type="Proteomes" id="UP001056035">
    <property type="component" value="Chromosome"/>
</dbReference>
<proteinExistence type="predicted"/>
<gene>
    <name evidence="2" type="ORF">NBH00_12505</name>
</gene>
<feature type="chain" id="PRO_5045504169" description="DUF4384 domain-containing protein" evidence="1">
    <location>
        <begin position="27"/>
        <end position="226"/>
    </location>
</feature>
<evidence type="ECO:0000256" key="1">
    <source>
        <dbReference type="SAM" id="SignalP"/>
    </source>
</evidence>
<dbReference type="RefSeq" id="WP_254573650.1">
    <property type="nucleotide sequence ID" value="NZ_CP098502.1"/>
</dbReference>
<sequence length="226" mass="23773">MKRSPKSLLAVAGVATAGILALPAMAATPATISEVGDAGGDVVPSCPSPPCKAIPRTTGYQVKVGDARAVDVVQADGRIVAWTITLSKPGPKQTAFFNQNLGGEAQAQLTILRPGHKLYARVIAQGEPVKLTPYFGQKTTFALQKSIPVKKGYIIGITVPTWAPALSLGQPGTTSWRASRGKGECNNFDTQSAQTSTNNVTRFYCLYRTARLAYSATIVADPKPAS</sequence>
<dbReference type="EMBL" id="CP098502">
    <property type="protein sequence ID" value="UTI66998.1"/>
    <property type="molecule type" value="Genomic_DNA"/>
</dbReference>
<name>A0ABY5DY90_9ACTN</name>
<keyword evidence="1" id="KW-0732">Signal</keyword>
<keyword evidence="3" id="KW-1185">Reference proteome</keyword>
<evidence type="ECO:0000313" key="3">
    <source>
        <dbReference type="Proteomes" id="UP001056035"/>
    </source>
</evidence>
<evidence type="ECO:0008006" key="4">
    <source>
        <dbReference type="Google" id="ProtNLM"/>
    </source>
</evidence>
<organism evidence="2 3">
    <name type="scientific">Paraconexibacter antarcticus</name>
    <dbReference type="NCBI Taxonomy" id="2949664"/>
    <lineage>
        <taxon>Bacteria</taxon>
        <taxon>Bacillati</taxon>
        <taxon>Actinomycetota</taxon>
        <taxon>Thermoleophilia</taxon>
        <taxon>Solirubrobacterales</taxon>
        <taxon>Paraconexibacteraceae</taxon>
        <taxon>Paraconexibacter</taxon>
    </lineage>
</organism>
<feature type="signal peptide" evidence="1">
    <location>
        <begin position="1"/>
        <end position="26"/>
    </location>
</feature>